<evidence type="ECO:0000256" key="6">
    <source>
        <dbReference type="ARBA" id="ARBA00023004"/>
    </source>
</evidence>
<comment type="similarity">
    <text evidence="2">Belongs to the cytochrome P450 family.</text>
</comment>
<organism evidence="9 10">
    <name type="scientific">Rhodopirellula europaea SH398</name>
    <dbReference type="NCBI Taxonomy" id="1263868"/>
    <lineage>
        <taxon>Bacteria</taxon>
        <taxon>Pseudomonadati</taxon>
        <taxon>Planctomycetota</taxon>
        <taxon>Planctomycetia</taxon>
        <taxon>Pirellulales</taxon>
        <taxon>Pirellulaceae</taxon>
        <taxon>Rhodopirellula</taxon>
    </lineage>
</organism>
<dbReference type="InterPro" id="IPR036396">
    <property type="entry name" value="Cyt_P450_sf"/>
</dbReference>
<dbReference type="PANTHER" id="PTHR24286">
    <property type="entry name" value="CYTOCHROME P450 26"/>
    <property type="match status" value="1"/>
</dbReference>
<dbReference type="InterPro" id="IPR002401">
    <property type="entry name" value="Cyt_P450_E_grp-I"/>
</dbReference>
<comment type="cofactor">
    <cofactor evidence="1 8">
        <name>heme</name>
        <dbReference type="ChEBI" id="CHEBI:30413"/>
    </cofactor>
</comment>
<dbReference type="InterPro" id="IPR001128">
    <property type="entry name" value="Cyt_P450"/>
</dbReference>
<feature type="binding site" description="axial binding residue" evidence="8">
    <location>
        <position position="369"/>
    </location>
    <ligand>
        <name>heme</name>
        <dbReference type="ChEBI" id="CHEBI:30413"/>
    </ligand>
    <ligandPart>
        <name>Fe</name>
        <dbReference type="ChEBI" id="CHEBI:18248"/>
    </ligandPart>
</feature>
<dbReference type="PATRIC" id="fig|1263868.3.peg.6850"/>
<dbReference type="STRING" id="1263868.RESH_06310"/>
<reference evidence="9 10" key="1">
    <citation type="journal article" date="2013" name="Mar. Genomics">
        <title>Expression of sulfatases in Rhodopirellula baltica and the diversity of sulfatases in the genus Rhodopirellula.</title>
        <authorList>
            <person name="Wegner C.E."/>
            <person name="Richter-Heitmann T."/>
            <person name="Klindworth A."/>
            <person name="Klockow C."/>
            <person name="Richter M."/>
            <person name="Achstetter T."/>
            <person name="Glockner F.O."/>
            <person name="Harder J."/>
        </authorList>
    </citation>
    <scope>NUCLEOTIDE SEQUENCE [LARGE SCALE GENOMIC DNA]</scope>
    <source>
        <strain evidence="9 10">SH398</strain>
    </source>
</reference>
<evidence type="ECO:0000256" key="4">
    <source>
        <dbReference type="ARBA" id="ARBA00022723"/>
    </source>
</evidence>
<keyword evidence="6 8" id="KW-0408">Iron</keyword>
<protein>
    <submittedName>
        <fullName evidence="9">Fatty acid beta-hydroxylating cytochrome P450</fullName>
    </submittedName>
</protein>
<dbReference type="GO" id="GO:0020037">
    <property type="term" value="F:heme binding"/>
    <property type="evidence" value="ECO:0007669"/>
    <property type="project" value="InterPro"/>
</dbReference>
<dbReference type="AlphaFoldDB" id="M5RUU9"/>
<dbReference type="GO" id="GO:0016705">
    <property type="term" value="F:oxidoreductase activity, acting on paired donors, with incorporation or reduction of molecular oxygen"/>
    <property type="evidence" value="ECO:0007669"/>
    <property type="project" value="InterPro"/>
</dbReference>
<dbReference type="SUPFAM" id="SSF48264">
    <property type="entry name" value="Cytochrome P450"/>
    <property type="match status" value="1"/>
</dbReference>
<name>M5RUU9_9BACT</name>
<dbReference type="EMBL" id="ANOF01000208">
    <property type="protein sequence ID" value="EMI23080.1"/>
    <property type="molecule type" value="Genomic_DNA"/>
</dbReference>
<keyword evidence="5" id="KW-0560">Oxidoreductase</keyword>
<evidence type="ECO:0000256" key="3">
    <source>
        <dbReference type="ARBA" id="ARBA00022617"/>
    </source>
</evidence>
<gene>
    <name evidence="9" type="ORF">RESH_06310</name>
</gene>
<accession>M5RUU9</accession>
<keyword evidence="7" id="KW-0503">Monooxygenase</keyword>
<evidence type="ECO:0000256" key="7">
    <source>
        <dbReference type="ARBA" id="ARBA00023033"/>
    </source>
</evidence>
<dbReference type="PRINTS" id="PR00463">
    <property type="entry name" value="EP450I"/>
</dbReference>
<sequence length="426" mass="48752">MKLRGRNMTRMPSNTSFDDTLALARDPYRFISKQCERHGSDAFETRLLLQKVICIRGEEAARVFYDTSRFSRVGVAPSRIAKTLFGRGGVQGMDGNAHRHRKMMFMSLLTEDKIGGLTQLARDIWNRRILQWSRMGQVVLYRQAQEVLTEAVCQWAGVPLDPADVDRRTSELAALFDFAGSIGPKHWWARIARKRNEAWLRGIIEQIRAGTYQPPEDTAAFIVANHRDLDGNLLDAQIAAVELNNILRPTVAVSAYIVQCAHALNEHPVIREQLRDGSPDDLHCFVQEVRRYYPFFPFAGAKVKESFEWHGYHFPSGRKVLLDLYGTNHDPRPWDQPESFRPSRFREWDGNPFTLIPQGGGDHYQNHRCPGEWIAIEQMKAATDVLVNGCSYEIPEQDLQIAMDRLPAIPADHFAMTNIQLLREVR</sequence>
<dbReference type="GO" id="GO:0016125">
    <property type="term" value="P:sterol metabolic process"/>
    <property type="evidence" value="ECO:0007669"/>
    <property type="project" value="TreeGrafter"/>
</dbReference>
<evidence type="ECO:0000256" key="1">
    <source>
        <dbReference type="ARBA" id="ARBA00001971"/>
    </source>
</evidence>
<evidence type="ECO:0000313" key="10">
    <source>
        <dbReference type="Proteomes" id="UP000011996"/>
    </source>
</evidence>
<evidence type="ECO:0000256" key="5">
    <source>
        <dbReference type="ARBA" id="ARBA00023002"/>
    </source>
</evidence>
<dbReference type="PANTHER" id="PTHR24286:SF24">
    <property type="entry name" value="LANOSTEROL 14-ALPHA DEMETHYLASE"/>
    <property type="match status" value="1"/>
</dbReference>
<comment type="caution">
    <text evidence="9">The sequence shown here is derived from an EMBL/GenBank/DDBJ whole genome shotgun (WGS) entry which is preliminary data.</text>
</comment>
<proteinExistence type="inferred from homology"/>
<dbReference type="Gene3D" id="1.10.630.10">
    <property type="entry name" value="Cytochrome P450"/>
    <property type="match status" value="1"/>
</dbReference>
<dbReference type="GO" id="GO:0005506">
    <property type="term" value="F:iron ion binding"/>
    <property type="evidence" value="ECO:0007669"/>
    <property type="project" value="InterPro"/>
</dbReference>
<evidence type="ECO:0000313" key="9">
    <source>
        <dbReference type="EMBL" id="EMI23080.1"/>
    </source>
</evidence>
<dbReference type="CDD" id="cd11067">
    <property type="entry name" value="CYP152"/>
    <property type="match status" value="1"/>
</dbReference>
<dbReference type="Pfam" id="PF00067">
    <property type="entry name" value="p450"/>
    <property type="match status" value="1"/>
</dbReference>
<keyword evidence="3 8" id="KW-0349">Heme</keyword>
<dbReference type="GO" id="GO:0004497">
    <property type="term" value="F:monooxygenase activity"/>
    <property type="evidence" value="ECO:0007669"/>
    <property type="project" value="UniProtKB-KW"/>
</dbReference>
<keyword evidence="4 8" id="KW-0479">Metal-binding</keyword>
<dbReference type="Proteomes" id="UP000011996">
    <property type="component" value="Unassembled WGS sequence"/>
</dbReference>
<evidence type="ECO:0000256" key="8">
    <source>
        <dbReference type="PIRSR" id="PIRSR602401-1"/>
    </source>
</evidence>
<evidence type="ECO:0000256" key="2">
    <source>
        <dbReference type="ARBA" id="ARBA00010617"/>
    </source>
</evidence>